<evidence type="ECO:0000256" key="1">
    <source>
        <dbReference type="ARBA" id="ARBA00012906"/>
    </source>
</evidence>
<dbReference type="Gene3D" id="3.40.50.300">
    <property type="entry name" value="P-loop containing nucleotide triphosphate hydrolases"/>
    <property type="match status" value="1"/>
</dbReference>
<evidence type="ECO:0000259" key="8">
    <source>
        <dbReference type="Pfam" id="PF02224"/>
    </source>
</evidence>
<accession>A0A645G2V0</accession>
<reference evidence="9" key="1">
    <citation type="submission" date="2019-08" db="EMBL/GenBank/DDBJ databases">
        <authorList>
            <person name="Kucharzyk K."/>
            <person name="Murdoch R.W."/>
            <person name="Higgins S."/>
            <person name="Loffler F."/>
        </authorList>
    </citation>
    <scope>NUCLEOTIDE SEQUENCE</scope>
</reference>
<evidence type="ECO:0000256" key="4">
    <source>
        <dbReference type="ARBA" id="ARBA00022777"/>
    </source>
</evidence>
<dbReference type="Pfam" id="PF02224">
    <property type="entry name" value="Cytidylate_kin"/>
    <property type="match status" value="1"/>
</dbReference>
<dbReference type="EMBL" id="VSSQ01067924">
    <property type="protein sequence ID" value="MPN20230.1"/>
    <property type="molecule type" value="Genomic_DNA"/>
</dbReference>
<keyword evidence="3" id="KW-0547">Nucleotide-binding</keyword>
<sequence>MIQRDYNDSNRAIAPLKPAEDSVTVDTTGHTLEQSVEALLTIIKERIV</sequence>
<evidence type="ECO:0000313" key="9">
    <source>
        <dbReference type="EMBL" id="MPN20230.1"/>
    </source>
</evidence>
<evidence type="ECO:0000256" key="6">
    <source>
        <dbReference type="ARBA" id="ARBA00047615"/>
    </source>
</evidence>
<evidence type="ECO:0000256" key="3">
    <source>
        <dbReference type="ARBA" id="ARBA00022741"/>
    </source>
</evidence>
<evidence type="ECO:0000256" key="7">
    <source>
        <dbReference type="ARBA" id="ARBA00048478"/>
    </source>
</evidence>
<evidence type="ECO:0000256" key="2">
    <source>
        <dbReference type="ARBA" id="ARBA00022679"/>
    </source>
</evidence>
<dbReference type="GO" id="GO:0036431">
    <property type="term" value="F:dCMP kinase activity"/>
    <property type="evidence" value="ECO:0007669"/>
    <property type="project" value="InterPro"/>
</dbReference>
<dbReference type="SUPFAM" id="SSF52540">
    <property type="entry name" value="P-loop containing nucleoside triphosphate hydrolases"/>
    <property type="match status" value="1"/>
</dbReference>
<keyword evidence="5" id="KW-0067">ATP-binding</keyword>
<evidence type="ECO:0000256" key="5">
    <source>
        <dbReference type="ARBA" id="ARBA00022840"/>
    </source>
</evidence>
<keyword evidence="4 9" id="KW-0418">Kinase</keyword>
<comment type="caution">
    <text evidence="9">The sequence shown here is derived from an EMBL/GenBank/DDBJ whole genome shotgun (WGS) entry which is preliminary data.</text>
</comment>
<name>A0A645G2V0_9ZZZZ</name>
<comment type="catalytic activity">
    <reaction evidence="7">
        <text>CMP + ATP = CDP + ADP</text>
        <dbReference type="Rhea" id="RHEA:11600"/>
        <dbReference type="ChEBI" id="CHEBI:30616"/>
        <dbReference type="ChEBI" id="CHEBI:58069"/>
        <dbReference type="ChEBI" id="CHEBI:60377"/>
        <dbReference type="ChEBI" id="CHEBI:456216"/>
        <dbReference type="EC" id="2.7.4.25"/>
    </reaction>
</comment>
<dbReference type="GO" id="GO:0005524">
    <property type="term" value="F:ATP binding"/>
    <property type="evidence" value="ECO:0007669"/>
    <property type="project" value="UniProtKB-KW"/>
</dbReference>
<organism evidence="9">
    <name type="scientific">bioreactor metagenome</name>
    <dbReference type="NCBI Taxonomy" id="1076179"/>
    <lineage>
        <taxon>unclassified sequences</taxon>
        <taxon>metagenomes</taxon>
        <taxon>ecological metagenomes</taxon>
    </lineage>
</organism>
<protein>
    <recommendedName>
        <fullName evidence="1">(d)CMP kinase</fullName>
        <ecNumber evidence="1">2.7.4.25</ecNumber>
    </recommendedName>
</protein>
<proteinExistence type="predicted"/>
<dbReference type="EC" id="2.7.4.25" evidence="1"/>
<keyword evidence="2 9" id="KW-0808">Transferase</keyword>
<dbReference type="InterPro" id="IPR027417">
    <property type="entry name" value="P-loop_NTPase"/>
</dbReference>
<dbReference type="AlphaFoldDB" id="A0A645G2V0"/>
<feature type="domain" description="Cytidylate kinase" evidence="8">
    <location>
        <begin position="1"/>
        <end position="44"/>
    </location>
</feature>
<dbReference type="InterPro" id="IPR011994">
    <property type="entry name" value="Cytidylate_kinase_dom"/>
</dbReference>
<comment type="catalytic activity">
    <reaction evidence="6">
        <text>dCMP + ATP = dCDP + ADP</text>
        <dbReference type="Rhea" id="RHEA:25094"/>
        <dbReference type="ChEBI" id="CHEBI:30616"/>
        <dbReference type="ChEBI" id="CHEBI:57566"/>
        <dbReference type="ChEBI" id="CHEBI:58593"/>
        <dbReference type="ChEBI" id="CHEBI:456216"/>
        <dbReference type="EC" id="2.7.4.25"/>
    </reaction>
</comment>
<dbReference type="GO" id="GO:0036430">
    <property type="term" value="F:CMP kinase activity"/>
    <property type="evidence" value="ECO:0007669"/>
    <property type="project" value="RHEA"/>
</dbReference>
<gene>
    <name evidence="9" type="primary">cmk_70</name>
    <name evidence="9" type="ORF">SDC9_167608</name>
</gene>